<dbReference type="HOGENOM" id="CLU_3005724_0_0_5"/>
<feature type="signal peptide" evidence="1">
    <location>
        <begin position="1"/>
        <end position="29"/>
    </location>
</feature>
<dbReference type="KEGG" id="cse:Cseg_1317"/>
<gene>
    <name evidence="2" type="ordered locus">Cseg_1317</name>
</gene>
<evidence type="ECO:0000256" key="1">
    <source>
        <dbReference type="SAM" id="SignalP"/>
    </source>
</evidence>
<feature type="chain" id="PRO_5003078794" evidence="1">
    <location>
        <begin position="30"/>
        <end position="56"/>
    </location>
</feature>
<dbReference type="STRING" id="509190.Cseg_1317"/>
<dbReference type="AlphaFoldDB" id="D5VFT0"/>
<name>D5VFT0_CAUST</name>
<dbReference type="EMBL" id="CP002008">
    <property type="protein sequence ID" value="ADG09812.1"/>
    <property type="molecule type" value="Genomic_DNA"/>
</dbReference>
<accession>D5VFT0</accession>
<dbReference type="RefSeq" id="WP_013078479.1">
    <property type="nucleotide sequence ID" value="NC_014100.1"/>
</dbReference>
<keyword evidence="1" id="KW-0732">Signal</keyword>
<protein>
    <submittedName>
        <fullName evidence="2">Uncharacterized protein</fullName>
    </submittedName>
</protein>
<evidence type="ECO:0000313" key="2">
    <source>
        <dbReference type="EMBL" id="ADG09812.1"/>
    </source>
</evidence>
<organism evidence="2 3">
    <name type="scientific">Caulobacter segnis (strain ATCC 21756 / DSM 7131 / JCM 7823 / NBRC 15250 / LMG 17158 / TK0059)</name>
    <name type="common">Mycoplana segnis</name>
    <dbReference type="NCBI Taxonomy" id="509190"/>
    <lineage>
        <taxon>Bacteria</taxon>
        <taxon>Pseudomonadati</taxon>
        <taxon>Pseudomonadota</taxon>
        <taxon>Alphaproteobacteria</taxon>
        <taxon>Caulobacterales</taxon>
        <taxon>Caulobacteraceae</taxon>
        <taxon>Caulobacter</taxon>
    </lineage>
</organism>
<dbReference type="Proteomes" id="UP000002629">
    <property type="component" value="Chromosome"/>
</dbReference>
<proteinExistence type="predicted"/>
<evidence type="ECO:0000313" key="3">
    <source>
        <dbReference type="Proteomes" id="UP000002629"/>
    </source>
</evidence>
<reference evidence="3" key="1">
    <citation type="journal article" date="2011" name="J. Bacteriol.">
        <title>Genome sequences of eight morphologically diverse alphaproteobacteria.</title>
        <authorList>
            <consortium name="US DOE Joint Genome Institute"/>
            <person name="Brown P.J."/>
            <person name="Kysela D.T."/>
            <person name="Buechlein A."/>
            <person name="Hemmerich C."/>
            <person name="Brun Y.V."/>
        </authorList>
    </citation>
    <scope>NUCLEOTIDE SEQUENCE [LARGE SCALE GENOMIC DNA]</scope>
    <source>
        <strain evidence="3">ATCC 21756 / DSM 7131 / JCM 7823 / NBRC 15250 / LMG 17158 / TK0059</strain>
    </source>
</reference>
<sequence>MRRYTPRRGVTAPRWFVAALLGGTAALTAATAVLPKPTLTTTTAQTQAFQNRSIAQ</sequence>